<feature type="non-terminal residue" evidence="7">
    <location>
        <position position="500"/>
    </location>
</feature>
<dbReference type="EMBL" id="DYWO01000046">
    <property type="protein sequence ID" value="HJF48437.1"/>
    <property type="molecule type" value="Genomic_DNA"/>
</dbReference>
<dbReference type="Proteomes" id="UP000775129">
    <property type="component" value="Unassembled WGS sequence"/>
</dbReference>
<evidence type="ECO:0000259" key="4">
    <source>
        <dbReference type="Pfam" id="PF11380"/>
    </source>
</evidence>
<evidence type="ECO:0000256" key="2">
    <source>
        <dbReference type="ARBA" id="ARBA00022679"/>
    </source>
</evidence>
<feature type="domain" description="Stealth protein CR2 conserved region 2" evidence="4">
    <location>
        <begin position="265"/>
        <end position="368"/>
    </location>
</feature>
<feature type="domain" description="Stealth protein CR1 conserved region 1" evidence="5">
    <location>
        <begin position="227"/>
        <end position="248"/>
    </location>
</feature>
<proteinExistence type="inferred from homology"/>
<reference evidence="7" key="2">
    <citation type="submission" date="2021-09" db="EMBL/GenBank/DDBJ databases">
        <authorList>
            <person name="Gilroy R."/>
        </authorList>
    </citation>
    <scope>NUCLEOTIDE SEQUENCE</scope>
    <source>
        <strain evidence="7">1647</strain>
    </source>
</reference>
<protein>
    <submittedName>
        <fullName evidence="7">Stealth conserved region 3 domain-containing protein</fullName>
    </submittedName>
</protein>
<sequence length="500" mass="56240">MLLRDLASSRLGLAEGRMERRDIGLEQRTVRVLTDARPVDALLWNLVRVVRALEAAEVDYWLVRPASGLRFVIGARLSQRAQIVRVLARSMAADPAIAARTILPRPRVKQLPLDGTTPGLERRLAGSSVIRVVQHVAAPSSSRTLGEEFSTEIEFWDDLVSDDSPHQFPDELIAPRPGATTRRMRTSEGMAEMPLSRATLFSPRVFDDILIEVPRSQAVVLPGDITFPIDAVYTWVDGNDPDWRASKSEHAPSAELHEEVDSDARYASRDELLYSLRSMHDFAPWIRNIYVVTAGQRPVWLDANGEVTVVDHTAIFPERDHLPTFNSHAIEANIHRIDGLAEHFLYLNDDMFFGRAVPPGLFFFGNGAAKHKLSPSRVPQFSKTEADSPVDLAVKNSREVMDEMFGVRQAQVLEHSPYPLLKSVIEEIEERFPQLVTATSSHRFRDADDLNIPSHLAHHVGYEMCRSFPSNASTFTYIGLHRPDLARLLDRLLTRRDADT</sequence>
<keyword evidence="3" id="KW-0270">Exopolysaccharide synthesis</keyword>
<dbReference type="InterPro" id="IPR031358">
    <property type="entry name" value="Stealth_CR1"/>
</dbReference>
<comment type="similarity">
    <text evidence="1">Belongs to the stealth family.</text>
</comment>
<evidence type="ECO:0000313" key="7">
    <source>
        <dbReference type="EMBL" id="HJF48437.1"/>
    </source>
</evidence>
<dbReference type="Pfam" id="PF17102">
    <property type="entry name" value="Stealth_CR3"/>
    <property type="match status" value="1"/>
</dbReference>
<name>A0A921GKH2_9MICO</name>
<dbReference type="InterPro" id="IPR021520">
    <property type="entry name" value="Stealth_CR2"/>
</dbReference>
<gene>
    <name evidence="7" type="ORF">K8W24_01355</name>
</gene>
<evidence type="ECO:0000313" key="8">
    <source>
        <dbReference type="Proteomes" id="UP000775129"/>
    </source>
</evidence>
<organism evidence="7 8">
    <name type="scientific">Brachybacterium paraconglomeratum</name>
    <dbReference type="NCBI Taxonomy" id="173362"/>
    <lineage>
        <taxon>Bacteria</taxon>
        <taxon>Bacillati</taxon>
        <taxon>Actinomycetota</taxon>
        <taxon>Actinomycetes</taxon>
        <taxon>Micrococcales</taxon>
        <taxon>Dermabacteraceae</taxon>
        <taxon>Brachybacterium</taxon>
    </lineage>
</organism>
<comment type="caution">
    <text evidence="7">The sequence shown here is derived from an EMBL/GenBank/DDBJ whole genome shotgun (WGS) entry which is preliminary data.</text>
</comment>
<dbReference type="PANTHER" id="PTHR24045:SF0">
    <property type="entry name" value="N-ACETYLGLUCOSAMINE-1-PHOSPHOTRANSFERASE SUBUNITS ALPHA_BETA"/>
    <property type="match status" value="1"/>
</dbReference>
<reference evidence="7" key="1">
    <citation type="journal article" date="2021" name="PeerJ">
        <title>Extensive microbial diversity within the chicken gut microbiome revealed by metagenomics and culture.</title>
        <authorList>
            <person name="Gilroy R."/>
            <person name="Ravi A."/>
            <person name="Getino M."/>
            <person name="Pursley I."/>
            <person name="Horton D.L."/>
            <person name="Alikhan N.F."/>
            <person name="Baker D."/>
            <person name="Gharbi K."/>
            <person name="Hall N."/>
            <person name="Watson M."/>
            <person name="Adriaenssens E.M."/>
            <person name="Foster-Nyarko E."/>
            <person name="Jarju S."/>
            <person name="Secka A."/>
            <person name="Antonio M."/>
            <person name="Oren A."/>
            <person name="Chaudhuri R.R."/>
            <person name="La Ragione R."/>
            <person name="Hildebrand F."/>
            <person name="Pallen M.J."/>
        </authorList>
    </citation>
    <scope>NUCLEOTIDE SEQUENCE</scope>
    <source>
        <strain evidence="7">1647</strain>
    </source>
</reference>
<dbReference type="AlphaFoldDB" id="A0A921GKH2"/>
<feature type="domain" description="Stealth protein CR3 conserved region 3" evidence="6">
    <location>
        <begin position="415"/>
        <end position="461"/>
    </location>
</feature>
<evidence type="ECO:0000259" key="6">
    <source>
        <dbReference type="Pfam" id="PF17102"/>
    </source>
</evidence>
<keyword evidence="2" id="KW-0808">Transferase</keyword>
<dbReference type="PANTHER" id="PTHR24045">
    <property type="match status" value="1"/>
</dbReference>
<dbReference type="GO" id="GO:0000271">
    <property type="term" value="P:polysaccharide biosynthetic process"/>
    <property type="evidence" value="ECO:0007669"/>
    <property type="project" value="UniProtKB-KW"/>
</dbReference>
<evidence type="ECO:0000259" key="5">
    <source>
        <dbReference type="Pfam" id="PF17101"/>
    </source>
</evidence>
<dbReference type="Pfam" id="PF17101">
    <property type="entry name" value="Stealth_CR1"/>
    <property type="match status" value="1"/>
</dbReference>
<accession>A0A921GKH2</accession>
<evidence type="ECO:0000256" key="1">
    <source>
        <dbReference type="ARBA" id="ARBA00007583"/>
    </source>
</evidence>
<dbReference type="InterPro" id="IPR031357">
    <property type="entry name" value="Stealth_CR3"/>
</dbReference>
<dbReference type="Pfam" id="PF11380">
    <property type="entry name" value="Stealth_CR2"/>
    <property type="match status" value="1"/>
</dbReference>
<dbReference type="InterPro" id="IPR047141">
    <property type="entry name" value="Stealth"/>
</dbReference>
<dbReference type="GO" id="GO:0016772">
    <property type="term" value="F:transferase activity, transferring phosphorus-containing groups"/>
    <property type="evidence" value="ECO:0007669"/>
    <property type="project" value="InterPro"/>
</dbReference>
<evidence type="ECO:0000256" key="3">
    <source>
        <dbReference type="ARBA" id="ARBA00023169"/>
    </source>
</evidence>